<evidence type="ECO:0000256" key="7">
    <source>
        <dbReference type="ARBA" id="ARBA00023237"/>
    </source>
</evidence>
<keyword evidence="3" id="KW-1134">Transmembrane beta strand</keyword>
<name>A0ABM7EGI3_PSEPU</name>
<dbReference type="SUPFAM" id="SSF56935">
    <property type="entry name" value="Porins"/>
    <property type="match status" value="1"/>
</dbReference>
<evidence type="ECO:0000256" key="6">
    <source>
        <dbReference type="ARBA" id="ARBA00023136"/>
    </source>
</evidence>
<organism evidence="8 9">
    <name type="scientific">Pseudomonas putida NBRC 14164</name>
    <dbReference type="NCBI Taxonomy" id="1211579"/>
    <lineage>
        <taxon>Bacteria</taxon>
        <taxon>Pseudomonadati</taxon>
        <taxon>Pseudomonadota</taxon>
        <taxon>Gammaproteobacteria</taxon>
        <taxon>Pseudomonadales</taxon>
        <taxon>Pseudomonadaceae</taxon>
        <taxon>Pseudomonas</taxon>
    </lineage>
</organism>
<keyword evidence="5" id="KW-0732">Signal</keyword>
<reference evidence="8 9" key="1">
    <citation type="journal article" date="2014" name="Genome Announc.">
        <title>The Complete Genome Sequence of Pseudomonas putida NBRC 14164T Confirms High Intraspecies Variation.</title>
        <authorList>
            <person name="Ohji S."/>
            <person name="Yamazoe A."/>
            <person name="Hosoyama A."/>
            <person name="Tsuchikane K."/>
            <person name="Ezaki T."/>
            <person name="Fujita N."/>
        </authorList>
    </citation>
    <scope>NUCLEOTIDE SEQUENCE [LARGE SCALE GENOMIC DNA]</scope>
    <source>
        <strain evidence="8 9">NBRC 14164</strain>
    </source>
</reference>
<keyword evidence="6" id="KW-0472">Membrane</keyword>
<dbReference type="PANTHER" id="PTHR35093">
    <property type="entry name" value="OUTER MEMBRANE PROTEIN NMB0088-RELATED"/>
    <property type="match status" value="1"/>
</dbReference>
<protein>
    <submittedName>
        <fullName evidence="8">Long-chain fatty acid transport protein</fullName>
    </submittedName>
</protein>
<evidence type="ECO:0000313" key="8">
    <source>
        <dbReference type="EMBL" id="BAN54966.1"/>
    </source>
</evidence>
<dbReference type="Proteomes" id="UP000016702">
    <property type="component" value="Chromosome"/>
</dbReference>
<dbReference type="InterPro" id="IPR005017">
    <property type="entry name" value="OMPP1/FadL/TodX"/>
</dbReference>
<dbReference type="Gene3D" id="2.40.160.60">
    <property type="entry name" value="Outer membrane protein transport protein (OMPP1/FadL/TodX)"/>
    <property type="match status" value="1"/>
</dbReference>
<evidence type="ECO:0000313" key="9">
    <source>
        <dbReference type="Proteomes" id="UP000016702"/>
    </source>
</evidence>
<keyword evidence="9" id="KW-1185">Reference proteome</keyword>
<keyword evidence="4" id="KW-0812">Transmembrane</keyword>
<evidence type="ECO:0000256" key="3">
    <source>
        <dbReference type="ARBA" id="ARBA00022452"/>
    </source>
</evidence>
<sequence>MSAKHICRFKPSMFRAALPILGFGGLLGASLPAVAGGIMIYEAGHEGTGLANAGSAVLATDPSVLMTNPAGISQLAGTQVNLNTQVIFGDVNFSRDNANTFDGNEGGNSLKYLPGSSFFISHQLDERTSVGFGMYGNFGLALDYDDDWAGRYFSQESAIIGVSFQPTFAYKINDELSLGIGPRFMLGYFRTEVAVNNNVLGLGNAEDGQLRYKDTDWGTGVNVGLLYSLNERTRLGLAYTSKIKLEFKDKPDLDNITNPLLRVALNRLDVDQLSMEMNVPQTVTASLSYQLDPQWTLLASLGWQEWSDFGKLGVEVDTDSASTSRTAERQYKDTWHLSMGAQNQLSSKLRWNIGLAYDSSAVDDQDRTVDNPMNETWRLATGFNYALKEDLDVHMSYTLIWLGDMEVQQTKTRSGGTVSGEYSNAALHVIGGGLVWRF</sequence>
<comment type="similarity">
    <text evidence="2">Belongs to the OmpP1/FadL family.</text>
</comment>
<dbReference type="GeneID" id="45524602"/>
<gene>
    <name evidence="8" type="ORF">PP4_31130</name>
</gene>
<accession>A0ABM7EGI3</accession>
<evidence type="ECO:0000256" key="1">
    <source>
        <dbReference type="ARBA" id="ARBA00004571"/>
    </source>
</evidence>
<proteinExistence type="inferred from homology"/>
<evidence type="ECO:0000256" key="2">
    <source>
        <dbReference type="ARBA" id="ARBA00008163"/>
    </source>
</evidence>
<evidence type="ECO:0000256" key="5">
    <source>
        <dbReference type="ARBA" id="ARBA00022729"/>
    </source>
</evidence>
<dbReference type="RefSeq" id="WP_016500174.1">
    <property type="nucleotide sequence ID" value="NC_021505.1"/>
</dbReference>
<keyword evidence="7" id="KW-0998">Cell outer membrane</keyword>
<dbReference type="PANTHER" id="PTHR35093:SF8">
    <property type="entry name" value="OUTER MEMBRANE PROTEIN NMB0088-RELATED"/>
    <property type="match status" value="1"/>
</dbReference>
<dbReference type="EMBL" id="AP013070">
    <property type="protein sequence ID" value="BAN54966.1"/>
    <property type="molecule type" value="Genomic_DNA"/>
</dbReference>
<comment type="subcellular location">
    <subcellularLocation>
        <location evidence="1">Cell outer membrane</location>
        <topology evidence="1">Multi-pass membrane protein</topology>
    </subcellularLocation>
</comment>
<dbReference type="Pfam" id="PF03349">
    <property type="entry name" value="Toluene_X"/>
    <property type="match status" value="1"/>
</dbReference>
<evidence type="ECO:0000256" key="4">
    <source>
        <dbReference type="ARBA" id="ARBA00022692"/>
    </source>
</evidence>